<dbReference type="EMBL" id="AOGX02000015">
    <property type="protein sequence ID" value="EOQ89957.1"/>
    <property type="molecule type" value="Genomic_DNA"/>
</dbReference>
<organism evidence="2 3">
    <name type="scientific">Leptospira yanagawae serovar Saopaulo str. Sao Paulo = ATCC 700523</name>
    <dbReference type="NCBI Taxonomy" id="1249483"/>
    <lineage>
        <taxon>Bacteria</taxon>
        <taxon>Pseudomonadati</taxon>
        <taxon>Spirochaetota</taxon>
        <taxon>Spirochaetia</taxon>
        <taxon>Leptospirales</taxon>
        <taxon>Leptospiraceae</taxon>
        <taxon>Leptospira</taxon>
    </lineage>
</organism>
<dbReference type="STRING" id="1249483.LEP1GSC202_1535"/>
<dbReference type="Proteomes" id="UP000013996">
    <property type="component" value="Unassembled WGS sequence"/>
</dbReference>
<feature type="region of interest" description="Disordered" evidence="1">
    <location>
        <begin position="16"/>
        <end position="45"/>
    </location>
</feature>
<reference evidence="2 3" key="1">
    <citation type="submission" date="2013-04" db="EMBL/GenBank/DDBJ databases">
        <authorList>
            <person name="Harkins D.M."/>
            <person name="Durkin A.S."/>
            <person name="Brinkac L.M."/>
            <person name="Haft D.H."/>
            <person name="Selengut J.D."/>
            <person name="Sanka R."/>
            <person name="DePew J."/>
            <person name="Purushe J."/>
            <person name="Hartskeerl R.A."/>
            <person name="Ahmed A."/>
            <person name="van der Linden H."/>
            <person name="Goris M.G.A."/>
            <person name="Vinetz J.M."/>
            <person name="Sutton G.G."/>
            <person name="Nierman W.C."/>
            <person name="Fouts D.E."/>
        </authorList>
    </citation>
    <scope>NUCLEOTIDE SEQUENCE [LARGE SCALE GENOMIC DNA]</scope>
    <source>
        <strain evidence="2 3">Sao Paulo</strain>
    </source>
</reference>
<protein>
    <submittedName>
        <fullName evidence="2">Uncharacterized protein</fullName>
    </submittedName>
</protein>
<evidence type="ECO:0000313" key="3">
    <source>
        <dbReference type="Proteomes" id="UP000013996"/>
    </source>
</evidence>
<sequence length="45" mass="5083">METKVTTMGGWVFWQTGTKKKGNASKTETNPNRELHTNPNVDFTV</sequence>
<comment type="caution">
    <text evidence="2">The sequence shown here is derived from an EMBL/GenBank/DDBJ whole genome shotgun (WGS) entry which is preliminary data.</text>
</comment>
<gene>
    <name evidence="2" type="ORF">LEP1GSC202_1535</name>
</gene>
<evidence type="ECO:0000313" key="2">
    <source>
        <dbReference type="EMBL" id="EOQ89957.1"/>
    </source>
</evidence>
<accession>A0A5E8HGJ8</accession>
<dbReference type="AlphaFoldDB" id="A0A5E8HGJ8"/>
<evidence type="ECO:0000256" key="1">
    <source>
        <dbReference type="SAM" id="MobiDB-lite"/>
    </source>
</evidence>
<name>A0A5E8HGJ8_9LEPT</name>
<proteinExistence type="predicted"/>